<dbReference type="RefSeq" id="WP_006963660.1">
    <property type="nucleotide sequence ID" value="NZ_CAVK010000199.1"/>
</dbReference>
<dbReference type="GO" id="GO:0003723">
    <property type="term" value="F:RNA binding"/>
    <property type="evidence" value="ECO:0007669"/>
    <property type="project" value="InterPro"/>
</dbReference>
<keyword evidence="6" id="KW-1185">Reference proteome</keyword>
<evidence type="ECO:0000256" key="2">
    <source>
        <dbReference type="RuleBase" id="RU004328"/>
    </source>
</evidence>
<dbReference type="Proteomes" id="UP000013201">
    <property type="component" value="Unassembled WGS sequence"/>
</dbReference>
<protein>
    <submittedName>
        <fullName evidence="5">Ribonuclease T2 family protein</fullName>
    </submittedName>
</protein>
<dbReference type="SUPFAM" id="SSF55895">
    <property type="entry name" value="Ribonuclease Rh-like"/>
    <property type="match status" value="1"/>
</dbReference>
<evidence type="ECO:0000313" key="5">
    <source>
        <dbReference type="EMBL" id="CCW19467.1"/>
    </source>
</evidence>
<evidence type="ECO:0000256" key="3">
    <source>
        <dbReference type="SAM" id="MobiDB-lite"/>
    </source>
</evidence>
<dbReference type="Gene3D" id="3.90.730.10">
    <property type="entry name" value="Ribonuclease T2-like"/>
    <property type="match status" value="1"/>
</dbReference>
<dbReference type="PANTHER" id="PTHR11240">
    <property type="entry name" value="RIBONUCLEASE T2"/>
    <property type="match status" value="1"/>
</dbReference>
<keyword evidence="4" id="KW-0732">Signal</keyword>
<feature type="region of interest" description="Disordered" evidence="3">
    <location>
        <begin position="235"/>
        <end position="261"/>
    </location>
</feature>
<evidence type="ECO:0000313" key="6">
    <source>
        <dbReference type="Proteomes" id="UP000013201"/>
    </source>
</evidence>
<gene>
    <name evidence="5" type="ORF">EBBID32_38340</name>
</gene>
<dbReference type="InterPro" id="IPR039378">
    <property type="entry name" value="RNase_T2_prok"/>
</dbReference>
<evidence type="ECO:0000256" key="4">
    <source>
        <dbReference type="SAM" id="SignalP"/>
    </source>
</evidence>
<comment type="caution">
    <text evidence="5">The sequence shown here is derived from an EMBL/GenBank/DDBJ whole genome shotgun (WGS) entry which is preliminary data.</text>
</comment>
<feature type="signal peptide" evidence="4">
    <location>
        <begin position="1"/>
        <end position="19"/>
    </location>
</feature>
<dbReference type="OrthoDB" id="4720638at2"/>
<name>N1MV14_9SPHN</name>
<dbReference type="PANTHER" id="PTHR11240:SF22">
    <property type="entry name" value="RIBONUCLEASE T2"/>
    <property type="match status" value="1"/>
</dbReference>
<dbReference type="PROSITE" id="PS00531">
    <property type="entry name" value="RNASE_T2_2"/>
    <property type="match status" value="1"/>
</dbReference>
<accession>N1MV14</accession>
<comment type="similarity">
    <text evidence="1 2">Belongs to the RNase T2 family.</text>
</comment>
<dbReference type="InterPro" id="IPR001568">
    <property type="entry name" value="RNase_T2-like"/>
</dbReference>
<reference evidence="6" key="2">
    <citation type="submission" date="2013-04" db="EMBL/GenBank/DDBJ databases">
        <title>Bisphenol A degrading Sphingobium sp. strain BiD32.</title>
        <authorList>
            <person name="Nielsen J.L."/>
            <person name="Zhou N.A."/>
            <person name="Kjeldal H."/>
        </authorList>
    </citation>
    <scope>NUCLEOTIDE SEQUENCE [LARGE SCALE GENOMIC DNA]</scope>
    <source>
        <strain evidence="6">BiD32</strain>
    </source>
</reference>
<dbReference type="InterPro" id="IPR036430">
    <property type="entry name" value="RNase_T2-like_sf"/>
</dbReference>
<reference evidence="5 6" key="1">
    <citation type="submission" date="2013-03" db="EMBL/GenBank/DDBJ databases">
        <authorList>
            <person name="Le V."/>
        </authorList>
    </citation>
    <scope>NUCLEOTIDE SEQUENCE [LARGE SCALE GENOMIC DNA]</scope>
    <source>
        <strain evidence="5 6">BiD32</strain>
    </source>
</reference>
<dbReference type="InterPro" id="IPR018188">
    <property type="entry name" value="RNase_T2_His_AS_1"/>
</dbReference>
<dbReference type="EMBL" id="CAVK010000199">
    <property type="protein sequence ID" value="CCW19467.1"/>
    <property type="molecule type" value="Genomic_DNA"/>
</dbReference>
<dbReference type="AlphaFoldDB" id="N1MV14"/>
<evidence type="ECO:0000256" key="1">
    <source>
        <dbReference type="ARBA" id="ARBA00007469"/>
    </source>
</evidence>
<dbReference type="Pfam" id="PF00445">
    <property type="entry name" value="Ribonuclease_T2"/>
    <property type="match status" value="1"/>
</dbReference>
<feature type="chain" id="PRO_5004108344" evidence="4">
    <location>
        <begin position="20"/>
        <end position="280"/>
    </location>
</feature>
<proteinExistence type="inferred from homology"/>
<sequence length="280" mass="30462">MLKGLAVLGLIALPGTALAQSAQCSPPEQIARPDIEGPSAKEPKRILPVGSYTLALSWSPQYCSTARGGRSALQCGGRNGRFGFTLHGLWPDGFGKEWPQYCRAADLVPRQVIRQNLCATPSVQLIQHEWAKHGTCMTSKPELYFNLSRALYQSVRYPDMGALARTKSLTVGQFAQAFARANRGLKPDMVRVTTTRGNWLSEVWLCMNRAMDFTRCPAHQGGAPVASYVRIQPGPNIPNPRRPAVQTTPHEAPVPARKPGLILDLDPNVQALGNSAGADR</sequence>
<dbReference type="PROSITE" id="PS00530">
    <property type="entry name" value="RNASE_T2_1"/>
    <property type="match status" value="1"/>
</dbReference>
<dbReference type="GO" id="GO:0006401">
    <property type="term" value="P:RNA catabolic process"/>
    <property type="evidence" value="ECO:0007669"/>
    <property type="project" value="UniProtKB-ARBA"/>
</dbReference>
<dbReference type="InterPro" id="IPR033130">
    <property type="entry name" value="RNase_T2_His_AS_2"/>
</dbReference>
<dbReference type="GO" id="GO:0033897">
    <property type="term" value="F:ribonuclease T2 activity"/>
    <property type="evidence" value="ECO:0007669"/>
    <property type="project" value="InterPro"/>
</dbReference>
<organism evidence="5 6">
    <name type="scientific">Sphingobium indicum BiD32</name>
    <dbReference type="NCBI Taxonomy" id="1301087"/>
    <lineage>
        <taxon>Bacteria</taxon>
        <taxon>Pseudomonadati</taxon>
        <taxon>Pseudomonadota</taxon>
        <taxon>Alphaproteobacteria</taxon>
        <taxon>Sphingomonadales</taxon>
        <taxon>Sphingomonadaceae</taxon>
        <taxon>Sphingobium</taxon>
    </lineage>
</organism>
<dbReference type="CDD" id="cd01062">
    <property type="entry name" value="RNase_T2_prok"/>
    <property type="match status" value="1"/>
</dbReference>